<organism evidence="1 2">
    <name type="scientific">Microthlaspi erraticum</name>
    <dbReference type="NCBI Taxonomy" id="1685480"/>
    <lineage>
        <taxon>Eukaryota</taxon>
        <taxon>Viridiplantae</taxon>
        <taxon>Streptophyta</taxon>
        <taxon>Embryophyta</taxon>
        <taxon>Tracheophyta</taxon>
        <taxon>Spermatophyta</taxon>
        <taxon>Magnoliopsida</taxon>
        <taxon>eudicotyledons</taxon>
        <taxon>Gunneridae</taxon>
        <taxon>Pentapetalae</taxon>
        <taxon>rosids</taxon>
        <taxon>malvids</taxon>
        <taxon>Brassicales</taxon>
        <taxon>Brassicaceae</taxon>
        <taxon>Coluteocarpeae</taxon>
        <taxon>Microthlaspi</taxon>
    </lineage>
</organism>
<dbReference type="AlphaFoldDB" id="A0A6D2IWJ6"/>
<protein>
    <submittedName>
        <fullName evidence="1">Uncharacterized protein</fullName>
    </submittedName>
</protein>
<proteinExistence type="predicted"/>
<keyword evidence="2" id="KW-1185">Reference proteome</keyword>
<accession>A0A6D2IWJ6</accession>
<sequence>MIMNHALIPPFVTPPTRSIHRWARNVTMTDIEYGPTESFEQIQSLGRSILNTVPLDQGLRLCKPFPSQELCLVEQRFLKGEGGVFIGWRGRHSGGWKFFLPLTPRRTSVKLPATSGGVLLHMRRKRLNPTTHRLDKLLEFLQSRHTPATKFLIASILDTS</sequence>
<dbReference type="Proteomes" id="UP000467841">
    <property type="component" value="Unassembled WGS sequence"/>
</dbReference>
<reference evidence="1" key="1">
    <citation type="submission" date="2020-01" db="EMBL/GenBank/DDBJ databases">
        <authorList>
            <person name="Mishra B."/>
        </authorList>
    </citation>
    <scope>NUCLEOTIDE SEQUENCE [LARGE SCALE GENOMIC DNA]</scope>
</reference>
<dbReference type="EMBL" id="CACVBM020001107">
    <property type="protein sequence ID" value="CAA7031596.1"/>
    <property type="molecule type" value="Genomic_DNA"/>
</dbReference>
<name>A0A6D2IWJ6_9BRAS</name>
<evidence type="ECO:0000313" key="1">
    <source>
        <dbReference type="EMBL" id="CAA7031596.1"/>
    </source>
</evidence>
<gene>
    <name evidence="1" type="ORF">MERR_LOCUS18831</name>
</gene>
<comment type="caution">
    <text evidence="1">The sequence shown here is derived from an EMBL/GenBank/DDBJ whole genome shotgun (WGS) entry which is preliminary data.</text>
</comment>
<evidence type="ECO:0000313" key="2">
    <source>
        <dbReference type="Proteomes" id="UP000467841"/>
    </source>
</evidence>